<comment type="caution">
    <text evidence="1">The sequence shown here is derived from an EMBL/GenBank/DDBJ whole genome shotgun (WGS) entry which is preliminary data.</text>
</comment>
<protein>
    <submittedName>
        <fullName evidence="1">Uncharacterized protein</fullName>
    </submittedName>
</protein>
<reference evidence="1 2" key="1">
    <citation type="journal article" date="2022" name="DNA Res.">
        <title>Chromosomal-level genome assembly of the orchid tree Bauhinia variegata (Leguminosae; Cercidoideae) supports the allotetraploid origin hypothesis of Bauhinia.</title>
        <authorList>
            <person name="Zhong Y."/>
            <person name="Chen Y."/>
            <person name="Zheng D."/>
            <person name="Pang J."/>
            <person name="Liu Y."/>
            <person name="Luo S."/>
            <person name="Meng S."/>
            <person name="Qian L."/>
            <person name="Wei D."/>
            <person name="Dai S."/>
            <person name="Zhou R."/>
        </authorList>
    </citation>
    <scope>NUCLEOTIDE SEQUENCE [LARGE SCALE GENOMIC DNA]</scope>
    <source>
        <strain evidence="1">BV-YZ2020</strain>
    </source>
</reference>
<accession>A0ACB9Q5U0</accession>
<name>A0ACB9Q5U0_BAUVA</name>
<evidence type="ECO:0000313" key="2">
    <source>
        <dbReference type="Proteomes" id="UP000828941"/>
    </source>
</evidence>
<dbReference type="Proteomes" id="UP000828941">
    <property type="component" value="Chromosome 1"/>
</dbReference>
<evidence type="ECO:0000313" key="1">
    <source>
        <dbReference type="EMBL" id="KAI4356186.1"/>
    </source>
</evidence>
<dbReference type="EMBL" id="CM039426">
    <property type="protein sequence ID" value="KAI4356186.1"/>
    <property type="molecule type" value="Genomic_DNA"/>
</dbReference>
<keyword evidence="2" id="KW-1185">Reference proteome</keyword>
<gene>
    <name evidence="1" type="ORF">L6164_000228</name>
</gene>
<proteinExistence type="predicted"/>
<organism evidence="1 2">
    <name type="scientific">Bauhinia variegata</name>
    <name type="common">Purple orchid tree</name>
    <name type="synonym">Phanera variegata</name>
    <dbReference type="NCBI Taxonomy" id="167791"/>
    <lineage>
        <taxon>Eukaryota</taxon>
        <taxon>Viridiplantae</taxon>
        <taxon>Streptophyta</taxon>
        <taxon>Embryophyta</taxon>
        <taxon>Tracheophyta</taxon>
        <taxon>Spermatophyta</taxon>
        <taxon>Magnoliopsida</taxon>
        <taxon>eudicotyledons</taxon>
        <taxon>Gunneridae</taxon>
        <taxon>Pentapetalae</taxon>
        <taxon>rosids</taxon>
        <taxon>fabids</taxon>
        <taxon>Fabales</taxon>
        <taxon>Fabaceae</taxon>
        <taxon>Cercidoideae</taxon>
        <taxon>Cercideae</taxon>
        <taxon>Bauhiniinae</taxon>
        <taxon>Bauhinia</taxon>
    </lineage>
</organism>
<sequence>MKMCVPSLLCSLSLFVSLFLAFPSATTSFDIAKVLAQNPSFSTFSNYLTQTQLAGQINNRQTITVLAVDNGPMSSISGKSMDFIRNVLSIHVILDYYDVKRLQHLDNKSIQVTTLYQASGLASKQDGFLNITDKENGVVSFASASEQSNGAANLISSIHSEPYNLSVIQVSNLIIPSNLSNSPGHSNTPSPPLPSKSPVPIKSPVAPPMSPNAHTPKANSPTASEADAPAPDGSAKSAAPTNFGLNGAFLILIMTFLCAFHISI</sequence>